<dbReference type="SUPFAM" id="SSF50494">
    <property type="entry name" value="Trypsin-like serine proteases"/>
    <property type="match status" value="1"/>
</dbReference>
<evidence type="ECO:0000256" key="3">
    <source>
        <dbReference type="ARBA" id="ARBA00022801"/>
    </source>
</evidence>
<keyword evidence="2 6" id="KW-0645">Protease</keyword>
<accession>A0ABU1UKD5</accession>
<comment type="caution">
    <text evidence="6">The sequence shown here is derived from an EMBL/GenBank/DDBJ whole genome shotgun (WGS) entry which is preliminary data.</text>
</comment>
<dbReference type="InterPro" id="IPR051201">
    <property type="entry name" value="Chloro_Bact_Ser_Proteases"/>
</dbReference>
<dbReference type="GO" id="GO:0008233">
    <property type="term" value="F:peptidase activity"/>
    <property type="evidence" value="ECO:0007669"/>
    <property type="project" value="UniProtKB-KW"/>
</dbReference>
<dbReference type="PROSITE" id="PS50106">
    <property type="entry name" value="PDZ"/>
    <property type="match status" value="1"/>
</dbReference>
<evidence type="ECO:0000313" key="6">
    <source>
        <dbReference type="EMBL" id="MDR7085643.1"/>
    </source>
</evidence>
<keyword evidence="7" id="KW-1185">Reference proteome</keyword>
<gene>
    <name evidence="6" type="ORF">J2X11_000482</name>
</gene>
<dbReference type="PANTHER" id="PTHR43343:SF3">
    <property type="entry name" value="PROTEASE DO-LIKE 8, CHLOROPLASTIC"/>
    <property type="match status" value="1"/>
</dbReference>
<dbReference type="RefSeq" id="WP_309966340.1">
    <property type="nucleotide sequence ID" value="NZ_JAVDWH010000001.1"/>
</dbReference>
<dbReference type="Gene3D" id="2.40.10.10">
    <property type="entry name" value="Trypsin-like serine proteases"/>
    <property type="match status" value="2"/>
</dbReference>
<dbReference type="InterPro" id="IPR009003">
    <property type="entry name" value="Peptidase_S1_PA"/>
</dbReference>
<name>A0ABU1UKD5_9ACTN</name>
<sequence>MSETQDPFADRPYVPPTARDVDEQASAEAPTETPVATDELEVPAEAAPVSDEVVDEPALEPALAAAIEAPADVVPAAEPVAEAPAAEPVAAEPIAAPPVEEPPAYTHRYSSEPALTAAAQAPLETPFETHAPTTTFPAAPAFDGGDPFPPAHTTGDEPPKRRGRKVVSALAIAALAAGSGFGGAYAYDELVDNNDGTTTVSSLDTGNTTNTSGPAGAVEKVASKVLPSVVQINVKGKDDAGSGTGIIISSDGEILTNNHVVEVAGDDGTLTVAFNDGSNAKATIIGTDPLTDLAVIKATGKSGLTPASLGSSADLRVGQEVVAIGSPFGLESTVTSGIISALNRPVTSNSATATSQGTTFPAVQTDAAINPGNSGGPLVDLNGNVVAINSAIRSGAAGSDAGSIGLGFAIPIDLAKNVSKQLLDGKKVEHARIGVKVGQAVSSDDITGIGALVSEVTKGGAGDKAGLKKDDIITAVNGHAVASNEALVASVRGYQPGETIKVTYQRGGKTQTVNVTLDSDGGDLKE</sequence>
<organism evidence="6 7">
    <name type="scientific">Aeromicrobium panaciterrae</name>
    <dbReference type="NCBI Taxonomy" id="363861"/>
    <lineage>
        <taxon>Bacteria</taxon>
        <taxon>Bacillati</taxon>
        <taxon>Actinomycetota</taxon>
        <taxon>Actinomycetes</taxon>
        <taxon>Propionibacteriales</taxon>
        <taxon>Nocardioidaceae</taxon>
        <taxon>Aeromicrobium</taxon>
    </lineage>
</organism>
<comment type="similarity">
    <text evidence="1">Belongs to the peptidase S1C family.</text>
</comment>
<evidence type="ECO:0000259" key="5">
    <source>
        <dbReference type="PROSITE" id="PS50106"/>
    </source>
</evidence>
<evidence type="ECO:0000256" key="4">
    <source>
        <dbReference type="SAM" id="MobiDB-lite"/>
    </source>
</evidence>
<dbReference type="PRINTS" id="PR00834">
    <property type="entry name" value="PROTEASES2C"/>
</dbReference>
<evidence type="ECO:0000313" key="7">
    <source>
        <dbReference type="Proteomes" id="UP001257739"/>
    </source>
</evidence>
<feature type="domain" description="PDZ" evidence="5">
    <location>
        <begin position="411"/>
        <end position="506"/>
    </location>
</feature>
<keyword evidence="3 6" id="KW-0378">Hydrolase</keyword>
<protein>
    <submittedName>
        <fullName evidence="6">Serine protease PepD</fullName>
        <ecNumber evidence="6">3.4.21.-</ecNumber>
    </submittedName>
</protein>
<dbReference type="PANTHER" id="PTHR43343">
    <property type="entry name" value="PEPTIDASE S12"/>
    <property type="match status" value="1"/>
</dbReference>
<dbReference type="InterPro" id="IPR001478">
    <property type="entry name" value="PDZ"/>
</dbReference>
<dbReference type="Pfam" id="PF13180">
    <property type="entry name" value="PDZ_2"/>
    <property type="match status" value="1"/>
</dbReference>
<feature type="region of interest" description="Disordered" evidence="4">
    <location>
        <begin position="128"/>
        <end position="163"/>
    </location>
</feature>
<dbReference type="InterPro" id="IPR036034">
    <property type="entry name" value="PDZ_sf"/>
</dbReference>
<evidence type="ECO:0000256" key="2">
    <source>
        <dbReference type="ARBA" id="ARBA00022670"/>
    </source>
</evidence>
<dbReference type="Pfam" id="PF13365">
    <property type="entry name" value="Trypsin_2"/>
    <property type="match status" value="1"/>
</dbReference>
<dbReference type="SUPFAM" id="SSF50156">
    <property type="entry name" value="PDZ domain-like"/>
    <property type="match status" value="1"/>
</dbReference>
<feature type="compositionally biased region" description="Low complexity" evidence="4">
    <location>
        <begin position="128"/>
        <end position="142"/>
    </location>
</feature>
<evidence type="ECO:0000256" key="1">
    <source>
        <dbReference type="ARBA" id="ARBA00010541"/>
    </source>
</evidence>
<dbReference type="InterPro" id="IPR001940">
    <property type="entry name" value="Peptidase_S1C"/>
</dbReference>
<dbReference type="Gene3D" id="2.30.42.10">
    <property type="match status" value="1"/>
</dbReference>
<dbReference type="InterPro" id="IPR043504">
    <property type="entry name" value="Peptidase_S1_PA_chymotrypsin"/>
</dbReference>
<dbReference type="EMBL" id="JAVDWH010000001">
    <property type="protein sequence ID" value="MDR7085643.1"/>
    <property type="molecule type" value="Genomic_DNA"/>
</dbReference>
<dbReference type="EC" id="3.4.21.-" evidence="6"/>
<feature type="region of interest" description="Disordered" evidence="4">
    <location>
        <begin position="1"/>
        <end position="54"/>
    </location>
</feature>
<dbReference type="Proteomes" id="UP001257739">
    <property type="component" value="Unassembled WGS sequence"/>
</dbReference>
<proteinExistence type="inferred from homology"/>
<dbReference type="GO" id="GO:0006508">
    <property type="term" value="P:proteolysis"/>
    <property type="evidence" value="ECO:0007669"/>
    <property type="project" value="UniProtKB-KW"/>
</dbReference>
<dbReference type="SMART" id="SM00228">
    <property type="entry name" value="PDZ"/>
    <property type="match status" value="1"/>
</dbReference>
<reference evidence="6 7" key="1">
    <citation type="submission" date="2023-07" db="EMBL/GenBank/DDBJ databases">
        <title>Sorghum-associated microbial communities from plants grown in Nebraska, USA.</title>
        <authorList>
            <person name="Schachtman D."/>
        </authorList>
    </citation>
    <scope>NUCLEOTIDE SEQUENCE [LARGE SCALE GENOMIC DNA]</scope>
    <source>
        <strain evidence="6 7">BE248</strain>
    </source>
</reference>